<dbReference type="Proteomes" id="UP001497623">
    <property type="component" value="Unassembled WGS sequence"/>
</dbReference>
<name>A0AAV2Q4S6_MEGNR</name>
<feature type="region of interest" description="Disordered" evidence="1">
    <location>
        <begin position="29"/>
        <end position="59"/>
    </location>
</feature>
<protein>
    <submittedName>
        <fullName evidence="2">Uncharacterized protein</fullName>
    </submittedName>
</protein>
<feature type="non-terminal residue" evidence="2">
    <location>
        <position position="189"/>
    </location>
</feature>
<evidence type="ECO:0000313" key="2">
    <source>
        <dbReference type="EMBL" id="CAL4068887.1"/>
    </source>
</evidence>
<feature type="compositionally biased region" description="Acidic residues" evidence="1">
    <location>
        <begin position="32"/>
        <end position="51"/>
    </location>
</feature>
<gene>
    <name evidence="2" type="ORF">MNOR_LOCUS7458</name>
</gene>
<organism evidence="2 3">
    <name type="scientific">Meganyctiphanes norvegica</name>
    <name type="common">Northern krill</name>
    <name type="synonym">Thysanopoda norvegica</name>
    <dbReference type="NCBI Taxonomy" id="48144"/>
    <lineage>
        <taxon>Eukaryota</taxon>
        <taxon>Metazoa</taxon>
        <taxon>Ecdysozoa</taxon>
        <taxon>Arthropoda</taxon>
        <taxon>Crustacea</taxon>
        <taxon>Multicrustacea</taxon>
        <taxon>Malacostraca</taxon>
        <taxon>Eumalacostraca</taxon>
        <taxon>Eucarida</taxon>
        <taxon>Euphausiacea</taxon>
        <taxon>Euphausiidae</taxon>
        <taxon>Meganyctiphanes</taxon>
    </lineage>
</organism>
<dbReference type="EMBL" id="CAXKWB010003292">
    <property type="protein sequence ID" value="CAL4068887.1"/>
    <property type="molecule type" value="Genomic_DNA"/>
</dbReference>
<sequence length="189" mass="22083">MFVLIILAKNIQSQNAQYVFNYQLIRTARDTEESDSPSTEDSDSPNTEDSDSPSGKSDLFQIYPFHEDIPLKAPDFDENDSFFNEDSEDFFYDDLDAVESFRPIKQETNKYHERSVDFYDDHLKNSQPLLRYNNIPLDRSERHNPDEVFNQNDNLQLPQQLQQTTKFIKRVTVDDIGVPVVPVKLKIIK</sequence>
<comment type="caution">
    <text evidence="2">The sequence shown here is derived from an EMBL/GenBank/DDBJ whole genome shotgun (WGS) entry which is preliminary data.</text>
</comment>
<accession>A0AAV2Q4S6</accession>
<proteinExistence type="predicted"/>
<evidence type="ECO:0000256" key="1">
    <source>
        <dbReference type="SAM" id="MobiDB-lite"/>
    </source>
</evidence>
<keyword evidence="3" id="KW-1185">Reference proteome</keyword>
<dbReference type="AlphaFoldDB" id="A0AAV2Q4S6"/>
<evidence type="ECO:0000313" key="3">
    <source>
        <dbReference type="Proteomes" id="UP001497623"/>
    </source>
</evidence>
<reference evidence="2 3" key="1">
    <citation type="submission" date="2024-05" db="EMBL/GenBank/DDBJ databases">
        <authorList>
            <person name="Wallberg A."/>
        </authorList>
    </citation>
    <scope>NUCLEOTIDE SEQUENCE [LARGE SCALE GENOMIC DNA]</scope>
</reference>